<keyword evidence="5 8" id="KW-0808">Transferase</keyword>
<evidence type="ECO:0000256" key="6">
    <source>
        <dbReference type="ARBA" id="ARBA00023056"/>
    </source>
</evidence>
<gene>
    <name evidence="10" type="ORF">NP493_1259g00013</name>
</gene>
<evidence type="ECO:0000313" key="10">
    <source>
        <dbReference type="EMBL" id="KAK2167807.1"/>
    </source>
</evidence>
<feature type="compositionally biased region" description="Acidic residues" evidence="9">
    <location>
        <begin position="671"/>
        <end position="686"/>
    </location>
</feature>
<evidence type="ECO:0000256" key="7">
    <source>
        <dbReference type="ARBA" id="ARBA00047345"/>
    </source>
</evidence>
<dbReference type="InterPro" id="IPR008631">
    <property type="entry name" value="Glycogen_synth"/>
</dbReference>
<sequence>MSFRRRGSFARSLRSIEPEFCDFLDDGGITASKKNQWFFEIAWEVANKVGGIYTVLKTKANVSVEELGEQYCLIGPYNESCVQMEVEVLEPYNEAMQRTLKQMRDHGLKVVFGRWLIEGYPKVILFDIGSAAWKLDEWKKDVWISAHIGIPWHDRESNDAVIFGYVTCWFIAEFRKNLSGEPSIVAHFHEWLAGLGLVACRTKHIDVATIFTTHATLLGRYLCAGNVDFYNNLDRFDLDKEAGDRGIYHRYCIERAAVHCAHVFTTVSQITGFEAEHLLKRKPDTLTPNGLNLHKFAALHEFQNRHAVAKEKINDFIRGHFYGHYDFDLDKTLYFFIAGRYEFSNKGADMFIEALARLNHSLKSISSDVTVVAFLIFPAKTNNFNIESLRGQAIAKQLRETVAAVQKDIGHRLFETSLRGEIPKADDLLINDDIVKLKRCIFASQRVNLPPVCTHNVIDDNVDPVLNAIRRCQLFNNRHDRVKVIFHPEFLNSTNPLFGLDYEEFVRGCHLGVFPSYYEPWGYTPAECTVMGIPSVSTNLSGFGCFMNEHVADPSSYGIYIVDRRYLSPEESVQQLTQYLFDFSCLTRRQRIIQRNRTERLSELLDWKNLGIYYRKARCLALSKTNTQWTQEDADSLKSPMSKVPKPASEPPSPSLSRTSSPPASVKGGDELDDDNGEIDSEEEREELGKANTIFQSSPAGSVG</sequence>
<evidence type="ECO:0000256" key="9">
    <source>
        <dbReference type="SAM" id="MobiDB-lite"/>
    </source>
</evidence>
<evidence type="ECO:0000256" key="3">
    <source>
        <dbReference type="ARBA" id="ARBA00022553"/>
    </source>
</evidence>
<feature type="region of interest" description="Disordered" evidence="9">
    <location>
        <begin position="630"/>
        <end position="704"/>
    </location>
</feature>
<protein>
    <recommendedName>
        <fullName evidence="8">Glycogen [starch] synthase</fullName>
        <ecNumber evidence="8">2.4.1.11</ecNumber>
    </recommendedName>
</protein>
<dbReference type="GO" id="GO:0005737">
    <property type="term" value="C:cytoplasm"/>
    <property type="evidence" value="ECO:0007669"/>
    <property type="project" value="TreeGrafter"/>
</dbReference>
<feature type="compositionally biased region" description="Polar residues" evidence="9">
    <location>
        <begin position="693"/>
        <end position="704"/>
    </location>
</feature>
<keyword evidence="3" id="KW-0597">Phosphoprotein</keyword>
<keyword evidence="4 8" id="KW-0328">Glycosyltransferase</keyword>
<dbReference type="AlphaFoldDB" id="A0AAD9KB13"/>
<feature type="compositionally biased region" description="Low complexity" evidence="9">
    <location>
        <begin position="655"/>
        <end position="665"/>
    </location>
</feature>
<evidence type="ECO:0000256" key="8">
    <source>
        <dbReference type="RuleBase" id="RU363104"/>
    </source>
</evidence>
<evidence type="ECO:0000256" key="5">
    <source>
        <dbReference type="ARBA" id="ARBA00022679"/>
    </source>
</evidence>
<dbReference type="GO" id="GO:0005978">
    <property type="term" value="P:glycogen biosynthetic process"/>
    <property type="evidence" value="ECO:0007669"/>
    <property type="project" value="UniProtKB-KW"/>
</dbReference>
<keyword evidence="6 8" id="KW-0320">Glycogen biosynthesis</keyword>
<comment type="caution">
    <text evidence="10">The sequence shown here is derived from an EMBL/GenBank/DDBJ whole genome shotgun (WGS) entry which is preliminary data.</text>
</comment>
<proteinExistence type="inferred from homology"/>
<evidence type="ECO:0000256" key="1">
    <source>
        <dbReference type="ARBA" id="ARBA00004964"/>
    </source>
</evidence>
<comment type="pathway">
    <text evidence="1 8">Glycan biosynthesis; glycogen biosynthesis.</text>
</comment>
<dbReference type="EC" id="2.4.1.11" evidence="8"/>
<reference evidence="10" key="1">
    <citation type="journal article" date="2023" name="Mol. Biol. Evol.">
        <title>Third-Generation Sequencing Reveals the Adaptive Role of the Epigenome in Three Deep-Sea Polychaetes.</title>
        <authorList>
            <person name="Perez M."/>
            <person name="Aroh O."/>
            <person name="Sun Y."/>
            <person name="Lan Y."/>
            <person name="Juniper S.K."/>
            <person name="Young C.R."/>
            <person name="Angers B."/>
            <person name="Qian P.Y."/>
        </authorList>
    </citation>
    <scope>NUCLEOTIDE SEQUENCE</scope>
    <source>
        <strain evidence="10">R07B-5</strain>
    </source>
</reference>
<dbReference type="FunFam" id="3.40.50.2000:FF:000014">
    <property type="entry name" value="Glycogen [starch] synthase"/>
    <property type="match status" value="1"/>
</dbReference>
<dbReference type="EMBL" id="JAODUO010001258">
    <property type="protein sequence ID" value="KAK2167807.1"/>
    <property type="molecule type" value="Genomic_DNA"/>
</dbReference>
<comment type="catalytic activity">
    <reaction evidence="7">
        <text>[(1-&gt;4)-alpha-D-glucosyl](n) + UDP-alpha-D-glucose = [(1-&gt;4)-alpha-D-glucosyl](n+1) + UDP + H(+)</text>
        <dbReference type="Rhea" id="RHEA:18549"/>
        <dbReference type="Rhea" id="RHEA-COMP:9584"/>
        <dbReference type="Rhea" id="RHEA-COMP:9587"/>
        <dbReference type="ChEBI" id="CHEBI:15378"/>
        <dbReference type="ChEBI" id="CHEBI:15444"/>
        <dbReference type="ChEBI" id="CHEBI:58223"/>
        <dbReference type="ChEBI" id="CHEBI:58885"/>
        <dbReference type="EC" id="2.4.1.11"/>
    </reaction>
    <physiologicalReaction direction="left-to-right" evidence="7">
        <dbReference type="Rhea" id="RHEA:18550"/>
    </physiologicalReaction>
</comment>
<dbReference type="SUPFAM" id="SSF53756">
    <property type="entry name" value="UDP-Glycosyltransferase/glycogen phosphorylase"/>
    <property type="match status" value="2"/>
</dbReference>
<comment type="function">
    <text evidence="8">Transfers the glycosyl residue from UDP-Glc to the non-reducing end of alpha-1,4-glucan.</text>
</comment>
<keyword evidence="11" id="KW-1185">Reference proteome</keyword>
<accession>A0AAD9KB13</accession>
<dbReference type="Gene3D" id="3.40.50.2000">
    <property type="entry name" value="Glycogen Phosphorylase B"/>
    <property type="match status" value="2"/>
</dbReference>
<dbReference type="PANTHER" id="PTHR10176">
    <property type="entry name" value="GLYCOGEN SYNTHASE"/>
    <property type="match status" value="1"/>
</dbReference>
<comment type="similarity">
    <text evidence="2 8">Belongs to the glycosyltransferase 3 family.</text>
</comment>
<evidence type="ECO:0000256" key="4">
    <source>
        <dbReference type="ARBA" id="ARBA00022676"/>
    </source>
</evidence>
<dbReference type="FunFam" id="3.40.50.2000:FF:000028">
    <property type="entry name" value="Glycogen [starch] synthase"/>
    <property type="match status" value="1"/>
</dbReference>
<evidence type="ECO:0000256" key="2">
    <source>
        <dbReference type="ARBA" id="ARBA00010686"/>
    </source>
</evidence>
<organism evidence="10 11">
    <name type="scientific">Ridgeia piscesae</name>
    <name type="common">Tubeworm</name>
    <dbReference type="NCBI Taxonomy" id="27915"/>
    <lineage>
        <taxon>Eukaryota</taxon>
        <taxon>Metazoa</taxon>
        <taxon>Spiralia</taxon>
        <taxon>Lophotrochozoa</taxon>
        <taxon>Annelida</taxon>
        <taxon>Polychaeta</taxon>
        <taxon>Sedentaria</taxon>
        <taxon>Canalipalpata</taxon>
        <taxon>Sabellida</taxon>
        <taxon>Siboglinidae</taxon>
        <taxon>Ridgeia</taxon>
    </lineage>
</organism>
<dbReference type="Proteomes" id="UP001209878">
    <property type="component" value="Unassembled WGS sequence"/>
</dbReference>
<dbReference type="GO" id="GO:0004373">
    <property type="term" value="F:alpha-1,4-glucan glucosyltransferase (UDP-glucose donor) activity"/>
    <property type="evidence" value="ECO:0007669"/>
    <property type="project" value="UniProtKB-EC"/>
</dbReference>
<dbReference type="CDD" id="cd03793">
    <property type="entry name" value="GT3_GSY2-like"/>
    <property type="match status" value="1"/>
</dbReference>
<dbReference type="PANTHER" id="PTHR10176:SF3">
    <property type="entry name" value="GLYCOGEN [STARCH] SYNTHASE"/>
    <property type="match status" value="1"/>
</dbReference>
<dbReference type="Pfam" id="PF05693">
    <property type="entry name" value="Glycogen_syn"/>
    <property type="match status" value="1"/>
</dbReference>
<name>A0AAD9KB13_RIDPI</name>
<evidence type="ECO:0000313" key="11">
    <source>
        <dbReference type="Proteomes" id="UP001209878"/>
    </source>
</evidence>